<dbReference type="AlphaFoldDB" id="A0A2U2BEK7"/>
<dbReference type="PIRSF" id="PIRSF017082">
    <property type="entry name" value="YflP"/>
    <property type="match status" value="1"/>
</dbReference>
<evidence type="ECO:0000313" key="3">
    <source>
        <dbReference type="EMBL" id="PWE12450.1"/>
    </source>
</evidence>
<protein>
    <submittedName>
        <fullName evidence="3">Tripartite tricarboxylate transporter substrate binding protein</fullName>
    </submittedName>
</protein>
<dbReference type="RefSeq" id="WP_063689664.1">
    <property type="nucleotide sequence ID" value="NZ_CAXOKM010000031.1"/>
</dbReference>
<dbReference type="Pfam" id="PF03401">
    <property type="entry name" value="TctC"/>
    <property type="match status" value="1"/>
</dbReference>
<organism evidence="3 4">
    <name type="scientific">Alcaligenes faecalis</name>
    <dbReference type="NCBI Taxonomy" id="511"/>
    <lineage>
        <taxon>Bacteria</taxon>
        <taxon>Pseudomonadati</taxon>
        <taxon>Pseudomonadota</taxon>
        <taxon>Betaproteobacteria</taxon>
        <taxon>Burkholderiales</taxon>
        <taxon>Alcaligenaceae</taxon>
        <taxon>Alcaligenes</taxon>
    </lineage>
</organism>
<dbReference type="InterPro" id="IPR005064">
    <property type="entry name" value="BUG"/>
</dbReference>
<dbReference type="SUPFAM" id="SSF53850">
    <property type="entry name" value="Periplasmic binding protein-like II"/>
    <property type="match status" value="1"/>
</dbReference>
<dbReference type="Gene3D" id="3.40.190.10">
    <property type="entry name" value="Periplasmic binding protein-like II"/>
    <property type="match status" value="1"/>
</dbReference>
<sequence>MLAIKKTMVGLVAALGLGAVGPVWADYPDHPVRVVIPYPPGAAGDIIFRILQPELSRELGQTVITDYKTGAGGNIGTQMVARSKPDGYTLLFSATNNFVINQFLYKNMGYDPFKDLHVINKVADAAAFVYVNGELPVKNMAEFRDYVQQRKGQVNYGTPGAGTTPELSAWKLSEALEGDMLGIHYRGSAPGIQALLSNEVQMFVSSYGLGAAFLPEGRLKALAVALPERFPALPDVPTMEELGYKDVVISNWWALAVPAGTDTEIVAKIEGALEKVLADPEIRKKLLDQGYLLSKVSAEEFRKGLPAEADYWHDIVTKAGISLD</sequence>
<dbReference type="CDD" id="cd07012">
    <property type="entry name" value="PBP2_Bug_TTT"/>
    <property type="match status" value="1"/>
</dbReference>
<evidence type="ECO:0000256" key="1">
    <source>
        <dbReference type="ARBA" id="ARBA00006987"/>
    </source>
</evidence>
<evidence type="ECO:0000313" key="4">
    <source>
        <dbReference type="Proteomes" id="UP000245216"/>
    </source>
</evidence>
<dbReference type="InterPro" id="IPR042100">
    <property type="entry name" value="Bug_dom1"/>
</dbReference>
<dbReference type="EMBL" id="QEXO01000007">
    <property type="protein sequence ID" value="PWE12450.1"/>
    <property type="molecule type" value="Genomic_DNA"/>
</dbReference>
<feature type="chain" id="PRO_5015489732" evidence="2">
    <location>
        <begin position="26"/>
        <end position="324"/>
    </location>
</feature>
<dbReference type="PANTHER" id="PTHR42928">
    <property type="entry name" value="TRICARBOXYLATE-BINDING PROTEIN"/>
    <property type="match status" value="1"/>
</dbReference>
<proteinExistence type="inferred from homology"/>
<dbReference type="PANTHER" id="PTHR42928:SF5">
    <property type="entry name" value="BLR1237 PROTEIN"/>
    <property type="match status" value="1"/>
</dbReference>
<dbReference type="Proteomes" id="UP000245216">
    <property type="component" value="Unassembled WGS sequence"/>
</dbReference>
<name>A0A2U2BEK7_ALCFA</name>
<comment type="caution">
    <text evidence="3">The sequence shown here is derived from an EMBL/GenBank/DDBJ whole genome shotgun (WGS) entry which is preliminary data.</text>
</comment>
<accession>A0A2U2BEK7</accession>
<comment type="similarity">
    <text evidence="1">Belongs to the UPF0065 (bug) family.</text>
</comment>
<evidence type="ECO:0000256" key="2">
    <source>
        <dbReference type="SAM" id="SignalP"/>
    </source>
</evidence>
<keyword evidence="2" id="KW-0732">Signal</keyword>
<dbReference type="Gene3D" id="3.40.190.150">
    <property type="entry name" value="Bordetella uptake gene, domain 1"/>
    <property type="match status" value="1"/>
</dbReference>
<reference evidence="3 4" key="2">
    <citation type="submission" date="2018-05" db="EMBL/GenBank/DDBJ databases">
        <authorList>
            <person name="Lanie J.A."/>
            <person name="Ng W.-L."/>
            <person name="Kazmierczak K.M."/>
            <person name="Andrzejewski T.M."/>
            <person name="Davidsen T.M."/>
            <person name="Wayne K.J."/>
            <person name="Tettelin H."/>
            <person name="Glass J.I."/>
            <person name="Rusch D."/>
            <person name="Podicherti R."/>
            <person name="Tsui H.-C.T."/>
            <person name="Winkler M.E."/>
        </authorList>
    </citation>
    <scope>NUCLEOTIDE SEQUENCE [LARGE SCALE GENOMIC DNA]</scope>
    <source>
        <strain evidence="3 4">YBY</strain>
    </source>
</reference>
<feature type="signal peptide" evidence="2">
    <location>
        <begin position="1"/>
        <end position="25"/>
    </location>
</feature>
<reference evidence="3 4" key="1">
    <citation type="submission" date="2018-05" db="EMBL/GenBank/DDBJ databases">
        <title>Genome Sequence of an Efficient Indole-Degrading Bacterium, Alcaligenes sp.YBY.</title>
        <authorList>
            <person name="Yang B."/>
        </authorList>
    </citation>
    <scope>NUCLEOTIDE SEQUENCE [LARGE SCALE GENOMIC DNA]</scope>
    <source>
        <strain evidence="3 4">YBY</strain>
    </source>
</reference>
<dbReference type="STRING" id="511.UZ73_14675"/>
<gene>
    <name evidence="3" type="ORF">DF183_19790</name>
</gene>